<comment type="caution">
    <text evidence="1">The sequence shown here is derived from an EMBL/GenBank/DDBJ whole genome shotgun (WGS) entry which is preliminary data.</text>
</comment>
<gene>
    <name evidence="1" type="ORF">H5410_051399</name>
</gene>
<evidence type="ECO:0000313" key="1">
    <source>
        <dbReference type="EMBL" id="KAG5580772.1"/>
    </source>
</evidence>
<dbReference type="EMBL" id="JACXVP010000010">
    <property type="protein sequence ID" value="KAG5580772.1"/>
    <property type="molecule type" value="Genomic_DNA"/>
</dbReference>
<sequence>MLDTSDTYRSDGIVVGENISFVNLISVIATELHIDESKKNIVQEIQNFDATTGAICVLKVEKGTQRL</sequence>
<dbReference type="AlphaFoldDB" id="A0A9J5X0F3"/>
<name>A0A9J5X0F3_SOLCO</name>
<protein>
    <submittedName>
        <fullName evidence="1">Uncharacterized protein</fullName>
    </submittedName>
</protein>
<evidence type="ECO:0000313" key="2">
    <source>
        <dbReference type="Proteomes" id="UP000824120"/>
    </source>
</evidence>
<dbReference type="Proteomes" id="UP000824120">
    <property type="component" value="Chromosome 10"/>
</dbReference>
<keyword evidence="2" id="KW-1185">Reference proteome</keyword>
<accession>A0A9J5X0F3</accession>
<dbReference type="OrthoDB" id="1325562at2759"/>
<proteinExistence type="predicted"/>
<reference evidence="1 2" key="1">
    <citation type="submission" date="2020-09" db="EMBL/GenBank/DDBJ databases">
        <title>De no assembly of potato wild relative species, Solanum commersonii.</title>
        <authorList>
            <person name="Cho K."/>
        </authorList>
    </citation>
    <scope>NUCLEOTIDE SEQUENCE [LARGE SCALE GENOMIC DNA]</scope>
    <source>
        <strain evidence="1">LZ3.2</strain>
        <tissue evidence="1">Leaf</tissue>
    </source>
</reference>
<organism evidence="1 2">
    <name type="scientific">Solanum commersonii</name>
    <name type="common">Commerson's wild potato</name>
    <name type="synonym">Commerson's nightshade</name>
    <dbReference type="NCBI Taxonomy" id="4109"/>
    <lineage>
        <taxon>Eukaryota</taxon>
        <taxon>Viridiplantae</taxon>
        <taxon>Streptophyta</taxon>
        <taxon>Embryophyta</taxon>
        <taxon>Tracheophyta</taxon>
        <taxon>Spermatophyta</taxon>
        <taxon>Magnoliopsida</taxon>
        <taxon>eudicotyledons</taxon>
        <taxon>Gunneridae</taxon>
        <taxon>Pentapetalae</taxon>
        <taxon>asterids</taxon>
        <taxon>lamiids</taxon>
        <taxon>Solanales</taxon>
        <taxon>Solanaceae</taxon>
        <taxon>Solanoideae</taxon>
        <taxon>Solaneae</taxon>
        <taxon>Solanum</taxon>
    </lineage>
</organism>